<sequence length="742" mass="81169">LPMETNVAFCHPPASNSPPKKRPLPAVKYLEGDLVWAKFNRRPWWPCQITSDPDQGTHTKMKVPSPRPCRMYFLETIGEIVESAWVPGNAILPFEGGHQFQDLPVLRRRGKQKEKDYKYTIPKSLLTAWKVSVAEAEYLLPSRQKKRETLVSINADERIPSPLPNEKAHKVPSVSVDSSGPPTPFTASNGNEHHLIKNSTNQGNNSKAQKKKKKCLSDIFGHIVSGSKESSTGQFHTTSRALKEEPKDSPYADLDSVPMLHRPKRTAVSPVHSIDRLAQKEKSSTKAKKCTENVSQCADSFSVLKKKRTSKDTNSGQRLSSCVESEKTSVALPASSGLMTRALQAEEETDFKDAVASSQISTEASADNSPGNTPTNAPNNTETSSNRGSPCSASLSVNHSSPKKRARKLDKKLIRNGTWIKSKCVATTESNLQPVKIKTESTVRDISTTSPSLSLSPMDTFPDVKELKFKSLAKEVSGDSELTTFRPDSNYKFSTFLMLLKDLHDTREKEGKPLTIPPSPSLIKEEPLVIPASTEVETLNGSCDGLTHGVKLENCQPGKATIPHNTEERTKIRTKGITASDTTHCEDSPVHTLIGNSDKQRRKQRLPAKIKLSISGLSSDLADMAYGREFVSGHADLADSGSDTLVAADPSTSYLNSNFESTVAPKKRWQVVEEAAESKGEIMSEVSDEMTAADIMTESPDPELGAEKYAENDLHLSSTCSAAGKMQSTAVELDCRDGKISK</sequence>
<feature type="compositionally biased region" description="Low complexity" evidence="1">
    <location>
        <begin position="368"/>
        <end position="386"/>
    </location>
</feature>
<feature type="region of interest" description="Disordered" evidence="1">
    <location>
        <begin position="305"/>
        <end position="328"/>
    </location>
</feature>
<feature type="compositionally biased region" description="Polar residues" evidence="1">
    <location>
        <begin position="227"/>
        <end position="240"/>
    </location>
</feature>
<feature type="region of interest" description="Disordered" evidence="1">
    <location>
        <begin position="227"/>
        <end position="271"/>
    </location>
</feature>
<reference evidence="3" key="2">
    <citation type="submission" date="2025-09" db="UniProtKB">
        <authorList>
            <consortium name="Ensembl"/>
        </authorList>
    </citation>
    <scope>IDENTIFICATION</scope>
</reference>
<dbReference type="CDD" id="cd20161">
    <property type="entry name" value="PWWP_NSD1_rpt1"/>
    <property type="match status" value="1"/>
</dbReference>
<feature type="compositionally biased region" description="Low complexity" evidence="1">
    <location>
        <begin position="171"/>
        <end position="180"/>
    </location>
</feature>
<dbReference type="STRING" id="61819.ENSACIP00000007359"/>
<feature type="compositionally biased region" description="Polar residues" evidence="1">
    <location>
        <begin position="356"/>
        <end position="367"/>
    </location>
</feature>
<evidence type="ECO:0000313" key="4">
    <source>
        <dbReference type="Proteomes" id="UP000261340"/>
    </source>
</evidence>
<dbReference type="Ensembl" id="ENSACIT00000007576.1">
    <property type="protein sequence ID" value="ENSACIP00000007359.1"/>
    <property type="gene ID" value="ENSACIG00000005761.1"/>
</dbReference>
<feature type="region of interest" description="Disordered" evidence="1">
    <location>
        <begin position="581"/>
        <end position="604"/>
    </location>
</feature>
<dbReference type="PANTHER" id="PTHR15999:SF2">
    <property type="entry name" value="ZINC FINGER CW-TYPE PWWP DOMAIN PROTEIN 1"/>
    <property type="match status" value="1"/>
</dbReference>
<dbReference type="PANTHER" id="PTHR15999">
    <property type="entry name" value="ZINC FINGER CW-TYPE PWWP DOMAIN PROTEIN 1"/>
    <property type="match status" value="1"/>
</dbReference>
<dbReference type="InterPro" id="IPR000313">
    <property type="entry name" value="PWWP_dom"/>
</dbReference>
<name>A0A3Q0R5L5_AMPCI</name>
<evidence type="ECO:0000256" key="1">
    <source>
        <dbReference type="SAM" id="MobiDB-lite"/>
    </source>
</evidence>
<dbReference type="GeneTree" id="ENSGT00940000155027"/>
<dbReference type="Proteomes" id="UP000261340">
    <property type="component" value="Unplaced"/>
</dbReference>
<protein>
    <recommendedName>
        <fullName evidence="2">PWWP domain-containing protein</fullName>
    </recommendedName>
</protein>
<dbReference type="SUPFAM" id="SSF63748">
    <property type="entry name" value="Tudor/PWWP/MBT"/>
    <property type="match status" value="1"/>
</dbReference>
<dbReference type="AlphaFoldDB" id="A0A3Q0R5L5"/>
<dbReference type="FunFam" id="2.30.30.140:FF:000059">
    <property type="entry name" value="Histone-lysine N-methyltransferase"/>
    <property type="match status" value="1"/>
</dbReference>
<dbReference type="Pfam" id="PF00855">
    <property type="entry name" value="PWWP"/>
    <property type="match status" value="1"/>
</dbReference>
<dbReference type="PROSITE" id="PS50812">
    <property type="entry name" value="PWWP"/>
    <property type="match status" value="1"/>
</dbReference>
<keyword evidence="4" id="KW-1185">Reference proteome</keyword>
<feature type="compositionally biased region" description="Polar residues" evidence="1">
    <location>
        <begin position="312"/>
        <end position="323"/>
    </location>
</feature>
<feature type="region of interest" description="Disordered" evidence="1">
    <location>
        <begin position="349"/>
        <end position="409"/>
    </location>
</feature>
<feature type="region of interest" description="Disordered" evidence="1">
    <location>
        <begin position="157"/>
        <end position="212"/>
    </location>
</feature>
<feature type="domain" description="PWWP" evidence="2">
    <location>
        <begin position="31"/>
        <end position="97"/>
    </location>
</feature>
<evidence type="ECO:0000259" key="2">
    <source>
        <dbReference type="PROSITE" id="PS50812"/>
    </source>
</evidence>
<feature type="compositionally biased region" description="Polar residues" evidence="1">
    <location>
        <begin position="197"/>
        <end position="207"/>
    </location>
</feature>
<dbReference type="GO" id="GO:0005634">
    <property type="term" value="C:nucleus"/>
    <property type="evidence" value="ECO:0007669"/>
    <property type="project" value="TreeGrafter"/>
</dbReference>
<organism evidence="3 4">
    <name type="scientific">Amphilophus citrinellus</name>
    <name type="common">Midas cichlid</name>
    <name type="synonym">Cichlasoma citrinellum</name>
    <dbReference type="NCBI Taxonomy" id="61819"/>
    <lineage>
        <taxon>Eukaryota</taxon>
        <taxon>Metazoa</taxon>
        <taxon>Chordata</taxon>
        <taxon>Craniata</taxon>
        <taxon>Vertebrata</taxon>
        <taxon>Euteleostomi</taxon>
        <taxon>Actinopterygii</taxon>
        <taxon>Neopterygii</taxon>
        <taxon>Teleostei</taxon>
        <taxon>Neoteleostei</taxon>
        <taxon>Acanthomorphata</taxon>
        <taxon>Ovalentaria</taxon>
        <taxon>Cichlomorphae</taxon>
        <taxon>Cichliformes</taxon>
        <taxon>Cichlidae</taxon>
        <taxon>New World cichlids</taxon>
        <taxon>Cichlasomatinae</taxon>
        <taxon>Heroini</taxon>
        <taxon>Amphilophus</taxon>
    </lineage>
</organism>
<feature type="compositionally biased region" description="Polar residues" evidence="1">
    <location>
        <begin position="387"/>
        <end position="400"/>
    </location>
</feature>
<reference evidence="3" key="1">
    <citation type="submission" date="2025-08" db="UniProtKB">
        <authorList>
            <consortium name="Ensembl"/>
        </authorList>
    </citation>
    <scope>IDENTIFICATION</scope>
</reference>
<accession>A0A3Q0R5L5</accession>
<proteinExistence type="predicted"/>
<feature type="compositionally biased region" description="Basic and acidic residues" evidence="1">
    <location>
        <begin position="241"/>
        <end position="250"/>
    </location>
</feature>
<evidence type="ECO:0000313" key="3">
    <source>
        <dbReference type="Ensembl" id="ENSACIP00000007359.1"/>
    </source>
</evidence>
<dbReference type="Gene3D" id="2.30.30.140">
    <property type="match status" value="1"/>
</dbReference>
<dbReference type="InterPro" id="IPR042778">
    <property type="entry name" value="ZCWPW1/ZCWPW2"/>
</dbReference>